<protein>
    <submittedName>
        <fullName evidence="1">TAT leader-containing periplasmic protein</fullName>
    </submittedName>
</protein>
<dbReference type="InterPro" id="IPR006311">
    <property type="entry name" value="TAT_signal"/>
</dbReference>
<sequence length="169" mass="19118">MMKRRTFLATALVGTGALALGVNLYSPSHVKVSEALDEQHRLLFSLLIPVFLDGALPEIESQRIVAQNQTIEAIVATMGLLPDDSRVELEELLELLESRLGLLLLTGSMTPLLMRRPAELVDMLERWRASYLDMMITAYQGLRELVIASYYSSPEHWTRLNYNKPTFLN</sequence>
<gene>
    <name evidence="1" type="ORF">TUM3794_06780</name>
</gene>
<evidence type="ECO:0000313" key="1">
    <source>
        <dbReference type="EMBL" id="GIU36913.1"/>
    </source>
</evidence>
<comment type="caution">
    <text evidence="1">The sequence shown here is derived from an EMBL/GenBank/DDBJ whole genome shotgun (WGS) entry which is preliminary data.</text>
</comment>
<keyword evidence="2" id="KW-1185">Reference proteome</keyword>
<organism evidence="1 2">
    <name type="scientific">Shewanella colwelliana</name>
    <name type="common">Alteromonas colwelliana</name>
    <dbReference type="NCBI Taxonomy" id="23"/>
    <lineage>
        <taxon>Bacteria</taxon>
        <taxon>Pseudomonadati</taxon>
        <taxon>Pseudomonadota</taxon>
        <taxon>Gammaproteobacteria</taxon>
        <taxon>Alteromonadales</taxon>
        <taxon>Shewanellaceae</taxon>
        <taxon>Shewanella</taxon>
    </lineage>
</organism>
<name>A0ABQ4NVQ3_SHECO</name>
<reference evidence="1 2" key="1">
    <citation type="submission" date="2021-05" db="EMBL/GenBank/DDBJ databases">
        <title>Molecular characterization for Shewanella algae harboring chromosomal blaOXA-55-like strains isolated from clinical and environment sample.</title>
        <authorList>
            <person name="Ohama Y."/>
            <person name="Aoki K."/>
            <person name="Harada S."/>
            <person name="Moriya K."/>
            <person name="Ishii Y."/>
            <person name="Tateda K."/>
        </authorList>
    </citation>
    <scope>NUCLEOTIDE SEQUENCE [LARGE SCALE GENOMIC DNA]</scope>
    <source>
        <strain evidence="1 2">MBTL60-118</strain>
    </source>
</reference>
<dbReference type="PROSITE" id="PS51318">
    <property type="entry name" value="TAT"/>
    <property type="match status" value="1"/>
</dbReference>
<proteinExistence type="predicted"/>
<dbReference type="EMBL" id="BPEU01000004">
    <property type="protein sequence ID" value="GIU36913.1"/>
    <property type="molecule type" value="Genomic_DNA"/>
</dbReference>
<accession>A0ABQ4NVQ3</accession>
<evidence type="ECO:0000313" key="2">
    <source>
        <dbReference type="Proteomes" id="UP000773469"/>
    </source>
</evidence>
<dbReference type="Proteomes" id="UP000773469">
    <property type="component" value="Unassembled WGS sequence"/>
</dbReference>